<accession>A0AAD4CTK1</accession>
<organism evidence="7 8">
    <name type="scientific">Aspergillus nanangensis</name>
    <dbReference type="NCBI Taxonomy" id="2582783"/>
    <lineage>
        <taxon>Eukaryota</taxon>
        <taxon>Fungi</taxon>
        <taxon>Dikarya</taxon>
        <taxon>Ascomycota</taxon>
        <taxon>Pezizomycotina</taxon>
        <taxon>Eurotiomycetes</taxon>
        <taxon>Eurotiomycetidae</taxon>
        <taxon>Eurotiales</taxon>
        <taxon>Aspergillaceae</taxon>
        <taxon>Aspergillus</taxon>
        <taxon>Aspergillus subgen. Circumdati</taxon>
    </lineage>
</organism>
<dbReference type="PANTHER" id="PTHR37534:SF8">
    <property type="entry name" value="ZN(II)2CYS6 TRANSCRIPTION FACTOR (EUROFUNG)"/>
    <property type="match status" value="1"/>
</dbReference>
<evidence type="ECO:0000256" key="2">
    <source>
        <dbReference type="ARBA" id="ARBA00023015"/>
    </source>
</evidence>
<protein>
    <recommendedName>
        <fullName evidence="6">Zn(2)-C6 fungal-type domain-containing protein</fullName>
    </recommendedName>
</protein>
<evidence type="ECO:0000256" key="3">
    <source>
        <dbReference type="ARBA" id="ARBA00023125"/>
    </source>
</evidence>
<dbReference type="InterPro" id="IPR001138">
    <property type="entry name" value="Zn2Cys6_DnaBD"/>
</dbReference>
<keyword evidence="5" id="KW-0539">Nucleus</keyword>
<reference evidence="7" key="1">
    <citation type="journal article" date="2019" name="Beilstein J. Org. Chem.">
        <title>Nanangenines: drimane sesquiterpenoids as the dominant metabolite cohort of a novel Australian fungus, Aspergillus nanangensis.</title>
        <authorList>
            <person name="Lacey H.J."/>
            <person name="Gilchrist C.L.M."/>
            <person name="Crombie A."/>
            <person name="Kalaitzis J.A."/>
            <person name="Vuong D."/>
            <person name="Rutledge P.J."/>
            <person name="Turner P."/>
            <person name="Pitt J.I."/>
            <person name="Lacey E."/>
            <person name="Chooi Y.H."/>
            <person name="Piggott A.M."/>
        </authorList>
    </citation>
    <scope>NUCLEOTIDE SEQUENCE</scope>
    <source>
        <strain evidence="7">MST-FP2251</strain>
    </source>
</reference>
<dbReference type="InterPro" id="IPR036864">
    <property type="entry name" value="Zn2-C6_fun-type_DNA-bd_sf"/>
</dbReference>
<evidence type="ECO:0000256" key="4">
    <source>
        <dbReference type="ARBA" id="ARBA00023163"/>
    </source>
</evidence>
<dbReference type="SUPFAM" id="SSF57701">
    <property type="entry name" value="Zn2/Cys6 DNA-binding domain"/>
    <property type="match status" value="1"/>
</dbReference>
<evidence type="ECO:0000313" key="8">
    <source>
        <dbReference type="Proteomes" id="UP001194746"/>
    </source>
</evidence>
<comment type="subcellular location">
    <subcellularLocation>
        <location evidence="1">Nucleus</location>
    </subcellularLocation>
</comment>
<dbReference type="Proteomes" id="UP001194746">
    <property type="component" value="Unassembled WGS sequence"/>
</dbReference>
<feature type="domain" description="Zn(2)-C6 fungal-type" evidence="6">
    <location>
        <begin position="4"/>
        <end position="32"/>
    </location>
</feature>
<name>A0AAD4CTK1_ASPNN</name>
<reference evidence="7" key="2">
    <citation type="submission" date="2020-02" db="EMBL/GenBank/DDBJ databases">
        <authorList>
            <person name="Gilchrist C.L.M."/>
            <person name="Chooi Y.-H."/>
        </authorList>
    </citation>
    <scope>NUCLEOTIDE SEQUENCE</scope>
    <source>
        <strain evidence="7">MST-FP2251</strain>
    </source>
</reference>
<dbReference type="Gene3D" id="4.10.240.10">
    <property type="entry name" value="Zn(2)-C6 fungal-type DNA-binding domain"/>
    <property type="match status" value="1"/>
</dbReference>
<gene>
    <name evidence="7" type="ORF">FE257_001552</name>
</gene>
<dbReference type="AlphaFoldDB" id="A0AAD4CTK1"/>
<dbReference type="EMBL" id="VCAU01000012">
    <property type="protein sequence ID" value="KAF9892444.1"/>
    <property type="molecule type" value="Genomic_DNA"/>
</dbReference>
<evidence type="ECO:0000256" key="1">
    <source>
        <dbReference type="ARBA" id="ARBA00004123"/>
    </source>
</evidence>
<comment type="caution">
    <text evidence="7">The sequence shown here is derived from an EMBL/GenBank/DDBJ whole genome shotgun (WGS) entry which is preliminary data.</text>
</comment>
<proteinExistence type="predicted"/>
<dbReference type="GO" id="GO:0000976">
    <property type="term" value="F:transcription cis-regulatory region binding"/>
    <property type="evidence" value="ECO:0007669"/>
    <property type="project" value="TreeGrafter"/>
</dbReference>
<evidence type="ECO:0000256" key="5">
    <source>
        <dbReference type="ARBA" id="ARBA00023242"/>
    </source>
</evidence>
<evidence type="ECO:0000313" key="7">
    <source>
        <dbReference type="EMBL" id="KAF9892444.1"/>
    </source>
</evidence>
<keyword evidence="2" id="KW-0805">Transcription regulation</keyword>
<keyword evidence="8" id="KW-1185">Reference proteome</keyword>
<evidence type="ECO:0000259" key="6">
    <source>
        <dbReference type="PROSITE" id="PS50048"/>
    </source>
</evidence>
<keyword evidence="3" id="KW-0238">DNA-binding</keyword>
<dbReference type="GO" id="GO:0000981">
    <property type="term" value="F:DNA-binding transcription factor activity, RNA polymerase II-specific"/>
    <property type="evidence" value="ECO:0007669"/>
    <property type="project" value="InterPro"/>
</dbReference>
<dbReference type="InterPro" id="IPR021858">
    <property type="entry name" value="Fun_TF"/>
</dbReference>
<dbReference type="PANTHER" id="PTHR37534">
    <property type="entry name" value="TRANSCRIPTIONAL ACTIVATOR PROTEIN UGA3"/>
    <property type="match status" value="1"/>
</dbReference>
<dbReference type="GO" id="GO:0008270">
    <property type="term" value="F:zinc ion binding"/>
    <property type="evidence" value="ECO:0007669"/>
    <property type="project" value="InterPro"/>
</dbReference>
<dbReference type="PROSITE" id="PS50048">
    <property type="entry name" value="ZN2_CY6_FUNGAL_2"/>
    <property type="match status" value="1"/>
</dbReference>
<dbReference type="Pfam" id="PF00172">
    <property type="entry name" value="Zn_clus"/>
    <property type="match status" value="1"/>
</dbReference>
<sequence length="505" mass="56466">MVEPCYTCRRRRIQCDQSGIPCAKCTTSGLECFDKRPLRWVKGVAIRGKMQGRSHKESSNVTDLVKSGPGPSAIEAFPVRLTVSRPEIPLALGDPFASNLDAASKYYLDYYNDRICKLFIVYDSDENPFRSLISLAMSDQTLFKAALALAARHKANSTRSFYDTGLLEHPDSGAAHCDALLYKHQAMQRLSQDLGNASGAKDTSMASIFLLIFLDLLESGSDRWNVHLEGVKRLIETNPLLSGSPVNPRLDPGRTVSEIRNFITRQLYLIETLGATFVRPKLLSQFNFVAQSEAQLQETAEKSFLGCPEYLLNAIQSISMCRDQITGTELLDDVSNYEYRCNVVKVLEFIHNFDCAIWAQGLPHSDKSRDTNHLSILAQAYKLGAFLYGQRVLDTLTNEETPQGLVVDELINAIGSVKDDRSILKCLLWPIFVAGLECHSHTGKEFLLGCLEQFWTDTSCLNVVNAAKILQAYWKGQPEPDGDRGSFSSQWIFTIGRLGRDWLLI</sequence>
<dbReference type="GO" id="GO:0005634">
    <property type="term" value="C:nucleus"/>
    <property type="evidence" value="ECO:0007669"/>
    <property type="project" value="UniProtKB-SubCell"/>
</dbReference>
<dbReference type="Pfam" id="PF11951">
    <property type="entry name" value="Fungal_trans_2"/>
    <property type="match status" value="1"/>
</dbReference>
<keyword evidence="4" id="KW-0804">Transcription</keyword>
<dbReference type="CDD" id="cd00067">
    <property type="entry name" value="GAL4"/>
    <property type="match status" value="1"/>
</dbReference>
<dbReference type="GO" id="GO:0045944">
    <property type="term" value="P:positive regulation of transcription by RNA polymerase II"/>
    <property type="evidence" value="ECO:0007669"/>
    <property type="project" value="TreeGrafter"/>
</dbReference>